<evidence type="ECO:0000259" key="2">
    <source>
        <dbReference type="Pfam" id="PF00188"/>
    </source>
</evidence>
<reference evidence="3 4" key="1">
    <citation type="submission" date="2023-04" db="EMBL/GenBank/DDBJ databases">
        <title>Genome of Basidiobolus ranarum AG-B5.</title>
        <authorList>
            <person name="Stajich J.E."/>
            <person name="Carter-House D."/>
            <person name="Gryganskyi A."/>
        </authorList>
    </citation>
    <scope>NUCLEOTIDE SEQUENCE [LARGE SCALE GENOMIC DNA]</scope>
    <source>
        <strain evidence="3 4">AG-B5</strain>
    </source>
</reference>
<dbReference type="CDD" id="cd05379">
    <property type="entry name" value="CAP_bacterial"/>
    <property type="match status" value="1"/>
</dbReference>
<comment type="caution">
    <text evidence="3">The sequence shown here is derived from an EMBL/GenBank/DDBJ whole genome shotgun (WGS) entry which is preliminary data.</text>
</comment>
<dbReference type="Pfam" id="PF00188">
    <property type="entry name" value="CAP"/>
    <property type="match status" value="1"/>
</dbReference>
<accession>A0ABR2VK37</accession>
<proteinExistence type="predicted"/>
<keyword evidence="4" id="KW-1185">Reference proteome</keyword>
<sequence length="133" mass="15273">MKFTSILASLVYTCTFTTIVTAFSGPRLICLINRERVSRGLRPLILNGDLSEDAQHHSQSQANRRQMTHRRSDRPDMGDVARSRGYNYRTRAENVAAGDQTEESVVYKWMHSEGMFRLVFRLHSFIYCGSVLL</sequence>
<dbReference type="SUPFAM" id="SSF55797">
    <property type="entry name" value="PR-1-like"/>
    <property type="match status" value="1"/>
</dbReference>
<evidence type="ECO:0000313" key="4">
    <source>
        <dbReference type="Proteomes" id="UP001479436"/>
    </source>
</evidence>
<dbReference type="PANTHER" id="PTHR31157">
    <property type="entry name" value="SCP DOMAIN-CONTAINING PROTEIN"/>
    <property type="match status" value="1"/>
</dbReference>
<dbReference type="InterPro" id="IPR035940">
    <property type="entry name" value="CAP_sf"/>
</dbReference>
<organism evidence="3 4">
    <name type="scientific">Basidiobolus ranarum</name>
    <dbReference type="NCBI Taxonomy" id="34480"/>
    <lineage>
        <taxon>Eukaryota</taxon>
        <taxon>Fungi</taxon>
        <taxon>Fungi incertae sedis</taxon>
        <taxon>Zoopagomycota</taxon>
        <taxon>Entomophthoromycotina</taxon>
        <taxon>Basidiobolomycetes</taxon>
        <taxon>Basidiobolales</taxon>
        <taxon>Basidiobolaceae</taxon>
        <taxon>Basidiobolus</taxon>
    </lineage>
</organism>
<dbReference type="Gene3D" id="3.40.33.10">
    <property type="entry name" value="CAP"/>
    <property type="match status" value="1"/>
</dbReference>
<dbReference type="Proteomes" id="UP001479436">
    <property type="component" value="Unassembled WGS sequence"/>
</dbReference>
<name>A0ABR2VK37_9FUNG</name>
<feature type="compositionally biased region" description="Basic and acidic residues" evidence="1">
    <location>
        <begin position="73"/>
        <end position="82"/>
    </location>
</feature>
<protein>
    <recommendedName>
        <fullName evidence="2">SCP domain-containing protein</fullName>
    </recommendedName>
</protein>
<feature type="domain" description="SCP" evidence="2">
    <location>
        <begin position="31"/>
        <end position="116"/>
    </location>
</feature>
<dbReference type="PANTHER" id="PTHR31157:SF1">
    <property type="entry name" value="SCP DOMAIN-CONTAINING PROTEIN"/>
    <property type="match status" value="1"/>
</dbReference>
<gene>
    <name evidence="3" type="ORF">K7432_018471</name>
</gene>
<evidence type="ECO:0000256" key="1">
    <source>
        <dbReference type="SAM" id="MobiDB-lite"/>
    </source>
</evidence>
<dbReference type="InterPro" id="IPR014044">
    <property type="entry name" value="CAP_dom"/>
</dbReference>
<evidence type="ECO:0000313" key="3">
    <source>
        <dbReference type="EMBL" id="KAK9659812.1"/>
    </source>
</evidence>
<feature type="region of interest" description="Disordered" evidence="1">
    <location>
        <begin position="53"/>
        <end position="83"/>
    </location>
</feature>
<dbReference type="EMBL" id="JASJQH010013032">
    <property type="protein sequence ID" value="KAK9659812.1"/>
    <property type="molecule type" value="Genomic_DNA"/>
</dbReference>